<sequence length="92" mass="10485">MMIDTMRPIHRWTAESASSLSLNLLHSSVDGSTLLSTSFYFIFHLEYPHSIGINNGLTSTLGKNNTRLSSVIENVRRFNNVHDQSDILMERF</sequence>
<comment type="caution">
    <text evidence="1">The sequence shown here is derived from an EMBL/GenBank/DDBJ whole genome shotgun (WGS) entry which is preliminary data.</text>
</comment>
<dbReference type="EMBL" id="CAJVCH010010350">
    <property type="protein sequence ID" value="CAG7667476.1"/>
    <property type="molecule type" value="Genomic_DNA"/>
</dbReference>
<name>A0A8J2JNX2_9HEXA</name>
<proteinExistence type="predicted"/>
<evidence type="ECO:0000313" key="2">
    <source>
        <dbReference type="Proteomes" id="UP000708208"/>
    </source>
</evidence>
<reference evidence="1" key="1">
    <citation type="submission" date="2021-06" db="EMBL/GenBank/DDBJ databases">
        <authorList>
            <person name="Hodson N. C."/>
            <person name="Mongue J. A."/>
            <person name="Jaron S. K."/>
        </authorList>
    </citation>
    <scope>NUCLEOTIDE SEQUENCE</scope>
</reference>
<protein>
    <submittedName>
        <fullName evidence="1">Uncharacterized protein</fullName>
    </submittedName>
</protein>
<dbReference type="AlphaFoldDB" id="A0A8J2JNX2"/>
<dbReference type="Proteomes" id="UP000708208">
    <property type="component" value="Unassembled WGS sequence"/>
</dbReference>
<evidence type="ECO:0000313" key="1">
    <source>
        <dbReference type="EMBL" id="CAG7667476.1"/>
    </source>
</evidence>
<accession>A0A8J2JNX2</accession>
<gene>
    <name evidence="1" type="ORF">AFUS01_LOCUS1824</name>
</gene>
<keyword evidence="2" id="KW-1185">Reference proteome</keyword>
<organism evidence="1 2">
    <name type="scientific">Allacma fusca</name>
    <dbReference type="NCBI Taxonomy" id="39272"/>
    <lineage>
        <taxon>Eukaryota</taxon>
        <taxon>Metazoa</taxon>
        <taxon>Ecdysozoa</taxon>
        <taxon>Arthropoda</taxon>
        <taxon>Hexapoda</taxon>
        <taxon>Collembola</taxon>
        <taxon>Symphypleona</taxon>
        <taxon>Sminthuridae</taxon>
        <taxon>Allacma</taxon>
    </lineage>
</organism>